<accession>A0A1G8H0K4</accession>
<dbReference type="AlphaFoldDB" id="A0A1G8H0K4"/>
<dbReference type="InterPro" id="IPR051081">
    <property type="entry name" value="HTH_MetalResp_TranReg"/>
</dbReference>
<evidence type="ECO:0000256" key="1">
    <source>
        <dbReference type="ARBA" id="ARBA00023015"/>
    </source>
</evidence>
<sequence length="114" mass="12156">MTGGAAEPASVSDELGALLPVFKALSDPTRQEIVRVLLRAEGEPVSVSVIVDATGLPQSTVSRHLSVLKTTHIATDSRHGTERRYRITLDRGHLAALGRLTDELRRCASADDAG</sequence>
<evidence type="ECO:0000313" key="5">
    <source>
        <dbReference type="Proteomes" id="UP000183263"/>
    </source>
</evidence>
<protein>
    <submittedName>
        <fullName evidence="4">ArsR family transcriptional regulator</fullName>
    </submittedName>
</protein>
<dbReference type="PROSITE" id="PS50987">
    <property type="entry name" value="HTH_ARSR_2"/>
    <property type="match status" value="1"/>
</dbReference>
<dbReference type="Gene3D" id="1.10.10.10">
    <property type="entry name" value="Winged helix-like DNA-binding domain superfamily/Winged helix DNA-binding domain"/>
    <property type="match status" value="1"/>
</dbReference>
<dbReference type="RefSeq" id="WP_072737042.1">
    <property type="nucleotide sequence ID" value="NZ_CP048813.1"/>
</dbReference>
<gene>
    <name evidence="4" type="ORF">SAMN05444695_104271</name>
</gene>
<keyword evidence="5" id="KW-1185">Reference proteome</keyword>
<dbReference type="SUPFAM" id="SSF46785">
    <property type="entry name" value="Winged helix' DNA-binding domain"/>
    <property type="match status" value="1"/>
</dbReference>
<dbReference type="OrthoDB" id="3630048at2"/>
<dbReference type="InterPro" id="IPR001845">
    <property type="entry name" value="HTH_ArsR_DNA-bd_dom"/>
</dbReference>
<dbReference type="PANTHER" id="PTHR33154:SF33">
    <property type="entry name" value="TRANSCRIPTIONAL REPRESSOR SDPR"/>
    <property type="match status" value="1"/>
</dbReference>
<dbReference type="PANTHER" id="PTHR33154">
    <property type="entry name" value="TRANSCRIPTIONAL REGULATOR, ARSR FAMILY"/>
    <property type="match status" value="1"/>
</dbReference>
<organism evidence="4 5">
    <name type="scientific">Rhodococcus triatomae</name>
    <dbReference type="NCBI Taxonomy" id="300028"/>
    <lineage>
        <taxon>Bacteria</taxon>
        <taxon>Bacillati</taxon>
        <taxon>Actinomycetota</taxon>
        <taxon>Actinomycetes</taxon>
        <taxon>Mycobacteriales</taxon>
        <taxon>Nocardiaceae</taxon>
        <taxon>Rhodococcus</taxon>
    </lineage>
</organism>
<reference evidence="4 5" key="1">
    <citation type="submission" date="2016-10" db="EMBL/GenBank/DDBJ databases">
        <authorList>
            <person name="de Groot N.N."/>
        </authorList>
    </citation>
    <scope>NUCLEOTIDE SEQUENCE [LARGE SCALE GENOMIC DNA]</scope>
    <source>
        <strain evidence="4 5">DSM 44892</strain>
    </source>
</reference>
<dbReference type="GO" id="GO:0003677">
    <property type="term" value="F:DNA binding"/>
    <property type="evidence" value="ECO:0007669"/>
    <property type="project" value="UniProtKB-KW"/>
</dbReference>
<evidence type="ECO:0000313" key="4">
    <source>
        <dbReference type="EMBL" id="SDI00212.1"/>
    </source>
</evidence>
<name>A0A1G8H0K4_9NOCA</name>
<dbReference type="InterPro" id="IPR011991">
    <property type="entry name" value="ArsR-like_HTH"/>
</dbReference>
<dbReference type="Pfam" id="PF12840">
    <property type="entry name" value="HTH_20"/>
    <property type="match status" value="1"/>
</dbReference>
<evidence type="ECO:0000256" key="3">
    <source>
        <dbReference type="ARBA" id="ARBA00023163"/>
    </source>
</evidence>
<dbReference type="PRINTS" id="PR00778">
    <property type="entry name" value="HTHARSR"/>
</dbReference>
<dbReference type="CDD" id="cd00090">
    <property type="entry name" value="HTH_ARSR"/>
    <property type="match status" value="1"/>
</dbReference>
<dbReference type="InterPro" id="IPR036388">
    <property type="entry name" value="WH-like_DNA-bd_sf"/>
</dbReference>
<proteinExistence type="predicted"/>
<dbReference type="InterPro" id="IPR036390">
    <property type="entry name" value="WH_DNA-bd_sf"/>
</dbReference>
<keyword evidence="2" id="KW-0238">DNA-binding</keyword>
<dbReference type="NCBIfam" id="NF033788">
    <property type="entry name" value="HTH_metalloreg"/>
    <property type="match status" value="1"/>
</dbReference>
<dbReference type="Proteomes" id="UP000183263">
    <property type="component" value="Unassembled WGS sequence"/>
</dbReference>
<keyword evidence="1" id="KW-0805">Transcription regulation</keyword>
<keyword evidence="3" id="KW-0804">Transcription</keyword>
<dbReference type="SMART" id="SM00418">
    <property type="entry name" value="HTH_ARSR"/>
    <property type="match status" value="1"/>
</dbReference>
<dbReference type="GO" id="GO:0003700">
    <property type="term" value="F:DNA-binding transcription factor activity"/>
    <property type="evidence" value="ECO:0007669"/>
    <property type="project" value="InterPro"/>
</dbReference>
<dbReference type="EMBL" id="FNDN01000004">
    <property type="protein sequence ID" value="SDI00212.1"/>
    <property type="molecule type" value="Genomic_DNA"/>
</dbReference>
<evidence type="ECO:0000256" key="2">
    <source>
        <dbReference type="ARBA" id="ARBA00023125"/>
    </source>
</evidence>